<evidence type="ECO:0000313" key="2">
    <source>
        <dbReference type="EMBL" id="VEA70157.1"/>
    </source>
</evidence>
<keyword evidence="1" id="KW-0732">Signal</keyword>
<evidence type="ECO:0000256" key="1">
    <source>
        <dbReference type="SAM" id="SignalP"/>
    </source>
</evidence>
<dbReference type="EMBL" id="LR134155">
    <property type="protein sequence ID" value="VEA70157.1"/>
    <property type="molecule type" value="Genomic_DNA"/>
</dbReference>
<feature type="chain" id="PRO_5019572761" description="Lipoprotein" evidence="1">
    <location>
        <begin position="20"/>
        <end position="128"/>
    </location>
</feature>
<feature type="signal peptide" evidence="1">
    <location>
        <begin position="1"/>
        <end position="19"/>
    </location>
</feature>
<proteinExistence type="predicted"/>
<reference evidence="2 3" key="1">
    <citation type="submission" date="2018-12" db="EMBL/GenBank/DDBJ databases">
        <authorList>
            <consortium name="Pathogen Informatics"/>
        </authorList>
    </citation>
    <scope>NUCLEOTIDE SEQUENCE [LARGE SCALE GENOMIC DNA]</scope>
    <source>
        <strain evidence="2 3">NCTC9419</strain>
    </source>
</reference>
<name>A0A447QJB6_SERRU</name>
<accession>A0A447QJB6</accession>
<evidence type="ECO:0000313" key="3">
    <source>
        <dbReference type="Proteomes" id="UP000271603"/>
    </source>
</evidence>
<dbReference type="GeneID" id="61762826"/>
<dbReference type="Proteomes" id="UP000271603">
    <property type="component" value="Chromosome"/>
</dbReference>
<gene>
    <name evidence="2" type="ORF">NCTC9419_01649</name>
</gene>
<protein>
    <recommendedName>
        <fullName evidence="4">Lipoprotein</fullName>
    </recommendedName>
</protein>
<organism evidence="2 3">
    <name type="scientific">Serratia rubidaea</name>
    <name type="common">Serratia marinorubra</name>
    <dbReference type="NCBI Taxonomy" id="61652"/>
    <lineage>
        <taxon>Bacteria</taxon>
        <taxon>Pseudomonadati</taxon>
        <taxon>Pseudomonadota</taxon>
        <taxon>Gammaproteobacteria</taxon>
        <taxon>Enterobacterales</taxon>
        <taxon>Yersiniaceae</taxon>
        <taxon>Serratia</taxon>
    </lineage>
</organism>
<dbReference type="AlphaFoldDB" id="A0A447QJB6"/>
<evidence type="ECO:0008006" key="4">
    <source>
        <dbReference type="Google" id="ProtNLM"/>
    </source>
</evidence>
<sequence>MRKYVLLTCALLLPLSSLAMSSASSLQKNKDAAAAYCDAQFSVVKNAWSESNDDENIARSIVQLEDKGYQLADFGIDKEEYARDLKTAIAGVRDNKAAYHNQQEEFNRSLVVQIEACKVQAEHRLNAK</sequence>
<dbReference type="RefSeq" id="WP_128143865.1">
    <property type="nucleotide sequence ID" value="NZ_CAMIPJ010000008.1"/>
</dbReference>